<dbReference type="SUPFAM" id="SSF48452">
    <property type="entry name" value="TPR-like"/>
    <property type="match status" value="1"/>
</dbReference>
<dbReference type="RefSeq" id="WP_271888282.1">
    <property type="nucleotide sequence ID" value="NZ_JAQBIE010000007.1"/>
</dbReference>
<evidence type="ECO:0000313" key="1">
    <source>
        <dbReference type="EMBL" id="MDB6177155.1"/>
    </source>
</evidence>
<protein>
    <submittedName>
        <fullName evidence="1">DUF924 domain-containing protein</fullName>
    </submittedName>
</protein>
<accession>A0ABT4ZCZ3</accession>
<dbReference type="Gene3D" id="1.25.40.10">
    <property type="entry name" value="Tetratricopeptide repeat domain"/>
    <property type="match status" value="1"/>
</dbReference>
<dbReference type="EMBL" id="JAQBIE010000007">
    <property type="protein sequence ID" value="MDB6177155.1"/>
    <property type="molecule type" value="Genomic_DNA"/>
</dbReference>
<dbReference type="InterPro" id="IPR010323">
    <property type="entry name" value="DUF924"/>
</dbReference>
<comment type="caution">
    <text evidence="1">The sequence shown here is derived from an EMBL/GenBank/DDBJ whole genome shotgun (WGS) entry which is preliminary data.</text>
</comment>
<dbReference type="Gene3D" id="1.20.58.320">
    <property type="entry name" value="TPR-like"/>
    <property type="match status" value="1"/>
</dbReference>
<reference evidence="1" key="1">
    <citation type="submission" date="2022-12" db="EMBL/GenBank/DDBJ databases">
        <title>Paracoccus onchidii sp. nov., isolated from a marine invertebrate from the South China Sea.</title>
        <authorList>
            <person name="Xu S."/>
            <person name="Liu Z."/>
            <person name="Xu Y."/>
        </authorList>
    </citation>
    <scope>NUCLEOTIDE SEQUENCE</scope>
    <source>
        <strain evidence="1">Z330</strain>
    </source>
</reference>
<proteinExistence type="predicted"/>
<name>A0ABT4ZCZ3_9RHOB</name>
<dbReference type="InterPro" id="IPR011990">
    <property type="entry name" value="TPR-like_helical_dom_sf"/>
</dbReference>
<organism evidence="1 2">
    <name type="scientific">Paracoccus onchidii</name>
    <dbReference type="NCBI Taxonomy" id="3017813"/>
    <lineage>
        <taxon>Bacteria</taxon>
        <taxon>Pseudomonadati</taxon>
        <taxon>Pseudomonadota</taxon>
        <taxon>Alphaproteobacteria</taxon>
        <taxon>Rhodobacterales</taxon>
        <taxon>Paracoccaceae</taxon>
        <taxon>Paracoccus</taxon>
    </lineage>
</organism>
<dbReference type="Pfam" id="PF06041">
    <property type="entry name" value="DUF924"/>
    <property type="match status" value="1"/>
</dbReference>
<keyword evidence="2" id="KW-1185">Reference proteome</keyword>
<gene>
    <name evidence="1" type="ORF">PAF17_06495</name>
</gene>
<sequence length="181" mass="20942">MTLKTPLDISNFWFAAEMQPYWFKKSDDIDRQIIQLFAETYEAAHAGRLSDWAHDCESALALVIVLDQFPRNMFRNSSRSYESNDLALTVARRALENGCDGKVDPTRRQFFYLPFMHSEDLDDQNKSVALYEALGNAHSLHFAKEHRDIIARFGRFPHRNAVLGRQNSPEEEAFLKTHTGF</sequence>
<evidence type="ECO:0000313" key="2">
    <source>
        <dbReference type="Proteomes" id="UP001165641"/>
    </source>
</evidence>
<dbReference type="Proteomes" id="UP001165641">
    <property type="component" value="Unassembled WGS sequence"/>
</dbReference>